<dbReference type="InterPro" id="IPR027417">
    <property type="entry name" value="P-loop_NTPase"/>
</dbReference>
<proteinExistence type="inferred from homology"/>
<evidence type="ECO:0000256" key="9">
    <source>
        <dbReference type="ARBA" id="ARBA00029962"/>
    </source>
</evidence>
<dbReference type="GO" id="GO:0004798">
    <property type="term" value="F:dTMP kinase activity"/>
    <property type="evidence" value="ECO:0007669"/>
    <property type="project" value="UniProtKB-UniRule"/>
</dbReference>
<reference evidence="14 15" key="1">
    <citation type="submission" date="2015-11" db="EMBL/GenBank/DDBJ databases">
        <title>Evidence for parallel genomic evolution in an endosymbiosis of termite gut flagellates.</title>
        <authorList>
            <person name="Zheng H."/>
        </authorList>
    </citation>
    <scope>NUCLEOTIDE SEQUENCE [LARGE SCALE GENOMIC DNA]</scope>
    <source>
        <strain evidence="14 15">CET450</strain>
    </source>
</reference>
<dbReference type="InterPro" id="IPR039430">
    <property type="entry name" value="Thymidylate_kin-like_dom"/>
</dbReference>
<evidence type="ECO:0000256" key="3">
    <source>
        <dbReference type="ARBA" id="ARBA00017144"/>
    </source>
</evidence>
<dbReference type="GO" id="GO:0006235">
    <property type="term" value="P:dTTP biosynthetic process"/>
    <property type="evidence" value="ECO:0007669"/>
    <property type="project" value="UniProtKB-UniRule"/>
</dbReference>
<dbReference type="Pfam" id="PF02223">
    <property type="entry name" value="Thymidylate_kin"/>
    <property type="match status" value="1"/>
</dbReference>
<sequence length="213" mass="24001">MLKKNLFITFEGGEGSGKTTHSLLLKEYLGERGYEVLLTREPGGTVLAEAVRSILLNPNSNIVPLSELFLYEAARAQHVEEFVSPALKAGKTVICDRFTDATVVYQGYGRKLDLQLIDSLNSMASFGLMPVLTIYLDISPSEGFINRSKKLNREIYGDSGDRIERESLQFHNRIREGYLSQAEKYPERIKIVKTQETVEKTKVLIREIVDAVL</sequence>
<evidence type="ECO:0000256" key="7">
    <source>
        <dbReference type="ARBA" id="ARBA00022777"/>
    </source>
</evidence>
<comment type="catalytic activity">
    <reaction evidence="10 12">
        <text>dTMP + ATP = dTDP + ADP</text>
        <dbReference type="Rhea" id="RHEA:13517"/>
        <dbReference type="ChEBI" id="CHEBI:30616"/>
        <dbReference type="ChEBI" id="CHEBI:58369"/>
        <dbReference type="ChEBI" id="CHEBI:63528"/>
        <dbReference type="ChEBI" id="CHEBI:456216"/>
        <dbReference type="EC" id="2.7.4.9"/>
    </reaction>
</comment>
<evidence type="ECO:0000256" key="4">
    <source>
        <dbReference type="ARBA" id="ARBA00022679"/>
    </source>
</evidence>
<comment type="similarity">
    <text evidence="1 12">Belongs to the thymidylate kinase family.</text>
</comment>
<dbReference type="GO" id="GO:0006227">
    <property type="term" value="P:dUDP biosynthetic process"/>
    <property type="evidence" value="ECO:0007669"/>
    <property type="project" value="TreeGrafter"/>
</dbReference>
<dbReference type="HAMAP" id="MF_00165">
    <property type="entry name" value="Thymidylate_kinase"/>
    <property type="match status" value="1"/>
</dbReference>
<evidence type="ECO:0000256" key="6">
    <source>
        <dbReference type="ARBA" id="ARBA00022741"/>
    </source>
</evidence>
<evidence type="ECO:0000259" key="13">
    <source>
        <dbReference type="Pfam" id="PF02223"/>
    </source>
</evidence>
<dbReference type="SUPFAM" id="SSF52540">
    <property type="entry name" value="P-loop containing nucleoside triphosphate hydrolases"/>
    <property type="match status" value="1"/>
</dbReference>
<accession>A0A1E5IH00</accession>
<protein>
    <recommendedName>
        <fullName evidence="3 12">Thymidylate kinase</fullName>
        <ecNumber evidence="2 12">2.7.4.9</ecNumber>
    </recommendedName>
    <alternativeName>
        <fullName evidence="9 12">dTMP kinase</fullName>
    </alternativeName>
</protein>
<evidence type="ECO:0000313" key="15">
    <source>
        <dbReference type="Proteomes" id="UP000095237"/>
    </source>
</evidence>
<keyword evidence="8 12" id="KW-0067">ATP-binding</keyword>
<keyword evidence="5 12" id="KW-0545">Nucleotide biosynthesis</keyword>
<comment type="function">
    <text evidence="11 12">Phosphorylation of dTMP to form dTDP in both de novo and salvage pathways of dTTP synthesis.</text>
</comment>
<dbReference type="GO" id="GO:0005524">
    <property type="term" value="F:ATP binding"/>
    <property type="evidence" value="ECO:0007669"/>
    <property type="project" value="UniProtKB-UniRule"/>
</dbReference>
<dbReference type="NCBIfam" id="TIGR00041">
    <property type="entry name" value="DTMP_kinase"/>
    <property type="match status" value="1"/>
</dbReference>
<keyword evidence="6 12" id="KW-0547">Nucleotide-binding</keyword>
<evidence type="ECO:0000256" key="2">
    <source>
        <dbReference type="ARBA" id="ARBA00012980"/>
    </source>
</evidence>
<dbReference type="PANTHER" id="PTHR10344">
    <property type="entry name" value="THYMIDYLATE KINASE"/>
    <property type="match status" value="1"/>
</dbReference>
<dbReference type="FunFam" id="3.40.50.300:FF:000225">
    <property type="entry name" value="Thymidylate kinase"/>
    <property type="match status" value="1"/>
</dbReference>
<evidence type="ECO:0000256" key="8">
    <source>
        <dbReference type="ARBA" id="ARBA00022840"/>
    </source>
</evidence>
<dbReference type="InterPro" id="IPR018094">
    <property type="entry name" value="Thymidylate_kinase"/>
</dbReference>
<keyword evidence="7 12" id="KW-0418">Kinase</keyword>
<feature type="domain" description="Thymidylate kinase-like" evidence="13">
    <location>
        <begin position="10"/>
        <end position="202"/>
    </location>
</feature>
<dbReference type="CDD" id="cd01672">
    <property type="entry name" value="TMPK"/>
    <property type="match status" value="1"/>
</dbReference>
<organism evidence="14 15">
    <name type="scientific">Endomicrobium trichonymphae</name>
    <dbReference type="NCBI Taxonomy" id="1408204"/>
    <lineage>
        <taxon>Bacteria</taxon>
        <taxon>Pseudomonadati</taxon>
        <taxon>Elusimicrobiota</taxon>
        <taxon>Endomicrobiia</taxon>
        <taxon>Endomicrobiales</taxon>
        <taxon>Endomicrobiaceae</taxon>
        <taxon>Candidatus Endomicrobiellum</taxon>
    </lineage>
</organism>
<comment type="caution">
    <text evidence="14">The sequence shown here is derived from an EMBL/GenBank/DDBJ whole genome shotgun (WGS) entry which is preliminary data.</text>
</comment>
<evidence type="ECO:0000256" key="10">
    <source>
        <dbReference type="ARBA" id="ARBA00048743"/>
    </source>
</evidence>
<dbReference type="PANTHER" id="PTHR10344:SF4">
    <property type="entry name" value="UMP-CMP KINASE 2, MITOCHONDRIAL"/>
    <property type="match status" value="1"/>
</dbReference>
<gene>
    <name evidence="12" type="primary">tmk</name>
    <name evidence="14" type="ORF">ATZ36_01940</name>
</gene>
<evidence type="ECO:0000313" key="14">
    <source>
        <dbReference type="EMBL" id="OEG69776.1"/>
    </source>
</evidence>
<dbReference type="GO" id="GO:0006233">
    <property type="term" value="P:dTDP biosynthetic process"/>
    <property type="evidence" value="ECO:0007669"/>
    <property type="project" value="InterPro"/>
</dbReference>
<dbReference type="Gene3D" id="3.40.50.300">
    <property type="entry name" value="P-loop containing nucleotide triphosphate hydrolases"/>
    <property type="match status" value="1"/>
</dbReference>
<dbReference type="EC" id="2.7.4.9" evidence="2 12"/>
<feature type="binding site" evidence="12">
    <location>
        <begin position="12"/>
        <end position="19"/>
    </location>
    <ligand>
        <name>ATP</name>
        <dbReference type="ChEBI" id="CHEBI:30616"/>
    </ligand>
</feature>
<name>A0A1E5IH00_ENDTX</name>
<dbReference type="GO" id="GO:0005829">
    <property type="term" value="C:cytosol"/>
    <property type="evidence" value="ECO:0007669"/>
    <property type="project" value="TreeGrafter"/>
</dbReference>
<evidence type="ECO:0000256" key="11">
    <source>
        <dbReference type="ARBA" id="ARBA00057735"/>
    </source>
</evidence>
<dbReference type="AlphaFoldDB" id="A0A1E5IH00"/>
<keyword evidence="4 12" id="KW-0808">Transferase</keyword>
<dbReference type="Proteomes" id="UP000095237">
    <property type="component" value="Unassembled WGS sequence"/>
</dbReference>
<evidence type="ECO:0000256" key="1">
    <source>
        <dbReference type="ARBA" id="ARBA00009776"/>
    </source>
</evidence>
<evidence type="ECO:0000256" key="12">
    <source>
        <dbReference type="HAMAP-Rule" id="MF_00165"/>
    </source>
</evidence>
<keyword evidence="15" id="KW-1185">Reference proteome</keyword>
<dbReference type="EMBL" id="LNVX01000566">
    <property type="protein sequence ID" value="OEG69776.1"/>
    <property type="molecule type" value="Genomic_DNA"/>
</dbReference>
<evidence type="ECO:0000256" key="5">
    <source>
        <dbReference type="ARBA" id="ARBA00022727"/>
    </source>
</evidence>